<comment type="subcellular location">
    <subcellularLocation>
        <location evidence="1">Membrane</location>
        <topology evidence="1">Multi-pass membrane protein</topology>
    </subcellularLocation>
</comment>
<feature type="transmembrane region" description="Helical" evidence="6">
    <location>
        <begin position="350"/>
        <end position="374"/>
    </location>
</feature>
<dbReference type="PANTHER" id="PTHR11119">
    <property type="entry name" value="XANTHINE-URACIL / VITAMIN C PERMEASE FAMILY MEMBER"/>
    <property type="match status" value="1"/>
</dbReference>
<accession>A0A1S3KCI3</accession>
<evidence type="ECO:0000256" key="4">
    <source>
        <dbReference type="ARBA" id="ARBA00022989"/>
    </source>
</evidence>
<keyword evidence="3 6" id="KW-0812">Transmembrane</keyword>
<proteinExistence type="inferred from homology"/>
<dbReference type="GO" id="GO:0022857">
    <property type="term" value="F:transmembrane transporter activity"/>
    <property type="evidence" value="ECO:0007669"/>
    <property type="project" value="InterPro"/>
</dbReference>
<evidence type="ECO:0000313" key="8">
    <source>
        <dbReference type="RefSeq" id="XP_013420343.1"/>
    </source>
</evidence>
<dbReference type="InterPro" id="IPR006043">
    <property type="entry name" value="NCS2"/>
</dbReference>
<dbReference type="GeneID" id="106180772"/>
<feature type="transmembrane region" description="Helical" evidence="6">
    <location>
        <begin position="202"/>
        <end position="228"/>
    </location>
</feature>
<evidence type="ECO:0000313" key="7">
    <source>
        <dbReference type="Proteomes" id="UP000085678"/>
    </source>
</evidence>
<feature type="transmembrane region" description="Helical" evidence="6">
    <location>
        <begin position="380"/>
        <end position="398"/>
    </location>
</feature>
<dbReference type="GO" id="GO:0016020">
    <property type="term" value="C:membrane"/>
    <property type="evidence" value="ECO:0007669"/>
    <property type="project" value="UniProtKB-SubCell"/>
</dbReference>
<reference evidence="8" key="1">
    <citation type="submission" date="2025-08" db="UniProtKB">
        <authorList>
            <consortium name="RefSeq"/>
        </authorList>
    </citation>
    <scope>IDENTIFICATION</scope>
    <source>
        <tissue evidence="8">Gonads</tissue>
    </source>
</reference>
<name>A0A1S3KCI3_LINAN</name>
<feature type="transmembrane region" description="Helical" evidence="6">
    <location>
        <begin position="442"/>
        <end position="461"/>
    </location>
</feature>
<keyword evidence="7" id="KW-1185">Reference proteome</keyword>
<dbReference type="OrthoDB" id="1641903at2759"/>
<feature type="transmembrane region" description="Helical" evidence="6">
    <location>
        <begin position="405"/>
        <end position="422"/>
    </location>
</feature>
<keyword evidence="4 6" id="KW-1133">Transmembrane helix</keyword>
<dbReference type="Proteomes" id="UP000085678">
    <property type="component" value="Unplaced"/>
</dbReference>
<feature type="transmembrane region" description="Helical" evidence="6">
    <location>
        <begin position="262"/>
        <end position="280"/>
    </location>
</feature>
<protein>
    <submittedName>
        <fullName evidence="8">Solute carrier family 23 member 1 isoform X2</fullName>
    </submittedName>
</protein>
<evidence type="ECO:0000256" key="2">
    <source>
        <dbReference type="ARBA" id="ARBA00008821"/>
    </source>
</evidence>
<gene>
    <name evidence="8" type="primary">LOC106180772</name>
</gene>
<evidence type="ECO:0000256" key="6">
    <source>
        <dbReference type="SAM" id="Phobius"/>
    </source>
</evidence>
<evidence type="ECO:0000256" key="5">
    <source>
        <dbReference type="ARBA" id="ARBA00023136"/>
    </source>
</evidence>
<dbReference type="Pfam" id="PF00860">
    <property type="entry name" value="Xan_ur_permease"/>
    <property type="match status" value="1"/>
</dbReference>
<organism evidence="7 8">
    <name type="scientific">Lingula anatina</name>
    <name type="common">Brachiopod</name>
    <name type="synonym">Lingula unguis</name>
    <dbReference type="NCBI Taxonomy" id="7574"/>
    <lineage>
        <taxon>Eukaryota</taxon>
        <taxon>Metazoa</taxon>
        <taxon>Spiralia</taxon>
        <taxon>Lophotrochozoa</taxon>
        <taxon>Brachiopoda</taxon>
        <taxon>Linguliformea</taxon>
        <taxon>Lingulata</taxon>
        <taxon>Lingulida</taxon>
        <taxon>Linguloidea</taxon>
        <taxon>Lingulidae</taxon>
        <taxon>Lingula</taxon>
    </lineage>
</organism>
<sequence length="553" mass="59302">MSLPLTLTSLLCEENNINLQAELQCNAMFVSGIVTLIQCTVGSRLPSIQGGSKAFLAPMIALLSIEQFKCASDLNQYAGQTDAVNSSLDLNTTAVGVITWHERLNVVQGSLITASLAQVLLGCTGAIGFMLHFIGPLTIAPSIIMIGLSVYEIIAKLAQPHWGLWALTCAIVIICGVFLEKVEVPFVWWNKKRGFHKVSCKLFVLFPVLFGVIIAWSVSGIMTAAHVLPEGADTPSFKARADFGIGSVRNAKWFFVPYPGRYGLPTVALGGILGMLLATLSSVVDTLGDYYVAARMCEIPPPPSHAVNRGILVEGLGSVLGGSIGIGHGTTVYSGCIGFIGITKVASIRVFQAAGVIMIIMGLCGKFGALLAAIPTPIQAGVMTIGLGVVISVGISNVKHVHLSTRNVSILGNSILMGFVVSEWVKKHTDAIDTGSPEVDQMLIVLCTTPMFLCGVLAFILDNTVPGTLEERGILSMRAELTTNSTAGSQGAHICELESYRPYNIPYLTPWLQKYSWSRFIPFLPTFKESSLKCRINCCEKAKRCFKPSCRVV</sequence>
<dbReference type="RefSeq" id="XP_013420343.1">
    <property type="nucleotide sequence ID" value="XM_013564889.1"/>
</dbReference>
<keyword evidence="5 6" id="KW-0472">Membrane</keyword>
<comment type="similarity">
    <text evidence="2">Belongs to the nucleobase:cation symporter-2 (NCS2) (TC 2.A.40) family.</text>
</comment>
<feature type="transmembrane region" description="Helical" evidence="6">
    <location>
        <begin position="162"/>
        <end position="182"/>
    </location>
</feature>
<evidence type="ECO:0000256" key="3">
    <source>
        <dbReference type="ARBA" id="ARBA00022692"/>
    </source>
</evidence>
<feature type="transmembrane region" description="Helical" evidence="6">
    <location>
        <begin position="119"/>
        <end position="150"/>
    </location>
</feature>
<dbReference type="AlphaFoldDB" id="A0A1S3KCI3"/>
<evidence type="ECO:0000256" key="1">
    <source>
        <dbReference type="ARBA" id="ARBA00004141"/>
    </source>
</evidence>